<dbReference type="RefSeq" id="WP_008538222.1">
    <property type="nucleotide sequence ID" value="NZ_JH601090.1"/>
</dbReference>
<organism evidence="2 3">
    <name type="scientific">Megamonas funiformis YIT 11815</name>
    <dbReference type="NCBI Taxonomy" id="742816"/>
    <lineage>
        <taxon>Bacteria</taxon>
        <taxon>Bacillati</taxon>
        <taxon>Bacillota</taxon>
        <taxon>Negativicutes</taxon>
        <taxon>Selenomonadales</taxon>
        <taxon>Selenomonadaceae</taxon>
        <taxon>Megamonas</taxon>
    </lineage>
</organism>
<evidence type="ECO:0000313" key="2">
    <source>
        <dbReference type="EMBL" id="EHR37703.1"/>
    </source>
</evidence>
<proteinExistence type="predicted"/>
<dbReference type="InterPro" id="IPR058869">
    <property type="entry name" value="YqzN_YkzM"/>
</dbReference>
<name>A0ABP2NKP4_9FIRM</name>
<keyword evidence="3" id="KW-1185">Reference proteome</keyword>
<reference evidence="2 3" key="1">
    <citation type="submission" date="2012-01" db="EMBL/GenBank/DDBJ databases">
        <title>The Genome Sequence of Megamonas funiformis YIT 11815.</title>
        <authorList>
            <consortium name="The Broad Institute Genome Sequencing Platform"/>
            <person name="Earl A."/>
            <person name="Ward D."/>
            <person name="Feldgarden M."/>
            <person name="Gevers D."/>
            <person name="Morotomi M."/>
            <person name="Young S.K."/>
            <person name="Zeng Q."/>
            <person name="Gargeya S."/>
            <person name="Fitzgerald M."/>
            <person name="Haas B."/>
            <person name="Abouelleil A."/>
            <person name="Alvarado L."/>
            <person name="Arachchi H.M."/>
            <person name="Berlin A."/>
            <person name="Chapman S.B."/>
            <person name="Gearin G."/>
            <person name="Goldberg J."/>
            <person name="Griggs A."/>
            <person name="Gujja S."/>
            <person name="Hansen M."/>
            <person name="Heiman D."/>
            <person name="Howarth C."/>
            <person name="Larimer J."/>
            <person name="Lui A."/>
            <person name="MacDonald P.J.P."/>
            <person name="McCowen C."/>
            <person name="Montmayeur A."/>
            <person name="Murphy C."/>
            <person name="Neiman D."/>
            <person name="Pearson M."/>
            <person name="Priest M."/>
            <person name="Roberts A."/>
            <person name="Saif S."/>
            <person name="Shea T."/>
            <person name="Sisk P."/>
            <person name="Stolte C."/>
            <person name="Sykes S."/>
            <person name="Wortman J."/>
            <person name="Nusbaum C."/>
            <person name="Birren B."/>
        </authorList>
    </citation>
    <scope>NUCLEOTIDE SEQUENCE [LARGE SCALE GENOMIC DNA]</scope>
    <source>
        <strain evidence="2 3">YIT 11815</strain>
    </source>
</reference>
<dbReference type="Proteomes" id="UP000005963">
    <property type="component" value="Unassembled WGS sequence"/>
</dbReference>
<dbReference type="Pfam" id="PF26160">
    <property type="entry name" value="YqzN_YkzM"/>
    <property type="match status" value="1"/>
</dbReference>
<dbReference type="GeneID" id="62778346"/>
<feature type="domain" description="YqzN/YkzM" evidence="1">
    <location>
        <begin position="23"/>
        <end position="71"/>
    </location>
</feature>
<sequence length="74" mass="8215">MAEEVIKQSSKQTSKQVVAPIIKYSIADLKSVSRKVFGCNPEVIDGAIHGKPIQAYGVEEMRNLINDFLNKPIK</sequence>
<dbReference type="EMBL" id="ADMB01000046">
    <property type="protein sequence ID" value="EHR37703.1"/>
    <property type="molecule type" value="Genomic_DNA"/>
</dbReference>
<comment type="caution">
    <text evidence="2">The sequence shown here is derived from an EMBL/GenBank/DDBJ whole genome shotgun (WGS) entry which is preliminary data.</text>
</comment>
<evidence type="ECO:0000259" key="1">
    <source>
        <dbReference type="Pfam" id="PF26160"/>
    </source>
</evidence>
<protein>
    <recommendedName>
        <fullName evidence="1">YqzN/YkzM domain-containing protein</fullName>
    </recommendedName>
</protein>
<gene>
    <name evidence="2" type="ORF">HMPREF9454_00947</name>
</gene>
<evidence type="ECO:0000313" key="3">
    <source>
        <dbReference type="Proteomes" id="UP000005963"/>
    </source>
</evidence>
<accession>A0ABP2NKP4</accession>